<feature type="non-terminal residue" evidence="2">
    <location>
        <position position="1"/>
    </location>
</feature>
<evidence type="ECO:0000313" key="3">
    <source>
        <dbReference type="Proteomes" id="UP001328107"/>
    </source>
</evidence>
<evidence type="ECO:0000256" key="1">
    <source>
        <dbReference type="SAM" id="SignalP"/>
    </source>
</evidence>
<sequence>ISHSLLTTSFRALFSFFTICSGQDESVRSISKSGREVTLLAGVQSAREVSETTRAPSHSTIGDQICMNPVDPLLMGKAILLCTMMERP</sequence>
<proteinExistence type="predicted"/>
<evidence type="ECO:0008006" key="4">
    <source>
        <dbReference type="Google" id="ProtNLM"/>
    </source>
</evidence>
<comment type="caution">
    <text evidence="2">The sequence shown here is derived from an EMBL/GenBank/DDBJ whole genome shotgun (WGS) entry which is preliminary data.</text>
</comment>
<evidence type="ECO:0000313" key="2">
    <source>
        <dbReference type="EMBL" id="GMR54819.1"/>
    </source>
</evidence>
<feature type="chain" id="PRO_5043026864" description="Secreted protein" evidence="1">
    <location>
        <begin position="23"/>
        <end position="88"/>
    </location>
</feature>
<accession>A0AAN5D387</accession>
<dbReference type="Proteomes" id="UP001328107">
    <property type="component" value="Unassembled WGS sequence"/>
</dbReference>
<keyword evidence="3" id="KW-1185">Reference proteome</keyword>
<feature type="non-terminal residue" evidence="2">
    <location>
        <position position="88"/>
    </location>
</feature>
<dbReference type="AlphaFoldDB" id="A0AAN5D387"/>
<organism evidence="2 3">
    <name type="scientific">Pristionchus mayeri</name>
    <dbReference type="NCBI Taxonomy" id="1317129"/>
    <lineage>
        <taxon>Eukaryota</taxon>
        <taxon>Metazoa</taxon>
        <taxon>Ecdysozoa</taxon>
        <taxon>Nematoda</taxon>
        <taxon>Chromadorea</taxon>
        <taxon>Rhabditida</taxon>
        <taxon>Rhabditina</taxon>
        <taxon>Diplogasteromorpha</taxon>
        <taxon>Diplogasteroidea</taxon>
        <taxon>Neodiplogasteridae</taxon>
        <taxon>Pristionchus</taxon>
    </lineage>
</organism>
<name>A0AAN5D387_9BILA</name>
<feature type="signal peptide" evidence="1">
    <location>
        <begin position="1"/>
        <end position="22"/>
    </location>
</feature>
<reference evidence="3" key="1">
    <citation type="submission" date="2022-10" db="EMBL/GenBank/DDBJ databases">
        <title>Genome assembly of Pristionchus species.</title>
        <authorList>
            <person name="Yoshida K."/>
            <person name="Sommer R.J."/>
        </authorList>
    </citation>
    <scope>NUCLEOTIDE SEQUENCE [LARGE SCALE GENOMIC DNA]</scope>
    <source>
        <strain evidence="3">RS5460</strain>
    </source>
</reference>
<protein>
    <recommendedName>
        <fullName evidence="4">Secreted protein</fullName>
    </recommendedName>
</protein>
<dbReference type="EMBL" id="BTRK01000005">
    <property type="protein sequence ID" value="GMR54819.1"/>
    <property type="molecule type" value="Genomic_DNA"/>
</dbReference>
<keyword evidence="1" id="KW-0732">Signal</keyword>
<gene>
    <name evidence="2" type="ORF">PMAYCL1PPCAC_25014</name>
</gene>